<dbReference type="GeneID" id="106666177"/>
<reference evidence="2" key="1">
    <citation type="submission" date="2022-01" db="UniProtKB">
        <authorList>
            <consortium name="EnsemblMetazoa"/>
        </authorList>
    </citation>
    <scope>IDENTIFICATION</scope>
</reference>
<feature type="domain" description="Peptidase S1" evidence="1">
    <location>
        <begin position="10"/>
        <end position="89"/>
    </location>
</feature>
<proteinExistence type="predicted"/>
<dbReference type="RefSeq" id="XP_024084604.1">
    <property type="nucleotide sequence ID" value="XM_024228836.1"/>
</dbReference>
<dbReference type="Gene3D" id="2.40.10.10">
    <property type="entry name" value="Trypsin-like serine proteases"/>
    <property type="match status" value="1"/>
</dbReference>
<dbReference type="RefSeq" id="XP_024084603.1">
    <property type="nucleotide sequence ID" value="XM_024228835.1"/>
</dbReference>
<dbReference type="OrthoDB" id="6587056at2759"/>
<dbReference type="GO" id="GO:0006508">
    <property type="term" value="P:proteolysis"/>
    <property type="evidence" value="ECO:0007669"/>
    <property type="project" value="InterPro"/>
</dbReference>
<dbReference type="EnsemblMetazoa" id="XM_024228835.1">
    <property type="protein sequence ID" value="XP_024084603.1"/>
    <property type="gene ID" value="LOC106666177"/>
</dbReference>
<organism evidence="2 3">
    <name type="scientific">Cimex lectularius</name>
    <name type="common">Bed bug</name>
    <name type="synonym">Acanthia lectularia</name>
    <dbReference type="NCBI Taxonomy" id="79782"/>
    <lineage>
        <taxon>Eukaryota</taxon>
        <taxon>Metazoa</taxon>
        <taxon>Ecdysozoa</taxon>
        <taxon>Arthropoda</taxon>
        <taxon>Hexapoda</taxon>
        <taxon>Insecta</taxon>
        <taxon>Pterygota</taxon>
        <taxon>Neoptera</taxon>
        <taxon>Paraneoptera</taxon>
        <taxon>Hemiptera</taxon>
        <taxon>Heteroptera</taxon>
        <taxon>Panheteroptera</taxon>
        <taxon>Cimicomorpha</taxon>
        <taxon>Cimicidae</taxon>
        <taxon>Cimex</taxon>
    </lineage>
</organism>
<dbReference type="InterPro" id="IPR001254">
    <property type="entry name" value="Trypsin_dom"/>
</dbReference>
<evidence type="ECO:0000259" key="1">
    <source>
        <dbReference type="Pfam" id="PF00089"/>
    </source>
</evidence>
<dbReference type="InterPro" id="IPR009003">
    <property type="entry name" value="Peptidase_S1_PA"/>
</dbReference>
<accession>A0A8I6TKU4</accession>
<dbReference type="AlphaFoldDB" id="A0A8I6TKU4"/>
<dbReference type="InterPro" id="IPR043504">
    <property type="entry name" value="Peptidase_S1_PA_chymotrypsin"/>
</dbReference>
<dbReference type="GO" id="GO:0004252">
    <property type="term" value="F:serine-type endopeptidase activity"/>
    <property type="evidence" value="ECO:0007669"/>
    <property type="project" value="InterPro"/>
</dbReference>
<dbReference type="EnsemblMetazoa" id="XM_024228836.1">
    <property type="protein sequence ID" value="XP_024084604.1"/>
    <property type="gene ID" value="LOC106666177"/>
</dbReference>
<protein>
    <recommendedName>
        <fullName evidence="1">Peptidase S1 domain-containing protein</fullName>
    </recommendedName>
</protein>
<dbReference type="Proteomes" id="UP000494040">
    <property type="component" value="Unassembled WGS sequence"/>
</dbReference>
<dbReference type="SUPFAM" id="SSF50494">
    <property type="entry name" value="Trypsin-like serine proteases"/>
    <property type="match status" value="1"/>
</dbReference>
<sequence length="167" mass="18250">MWPQGDQMYNVPCVAAGWGRHEMGGKLATHLQKLDVTARHGEDGCVCDLPFQNKRLVCISGKAGKGLCAGDSGSVLVCNKKAVGVAHIIYLEEACNPFRIRMPKLSCKQSLSAFMYICPFLDWIRKHVPDVPGTPISCNGCKISSSLVKVVVLNILLKFQAINIYLS</sequence>
<evidence type="ECO:0000313" key="3">
    <source>
        <dbReference type="Proteomes" id="UP000494040"/>
    </source>
</evidence>
<keyword evidence="3" id="KW-1185">Reference proteome</keyword>
<dbReference type="Pfam" id="PF00089">
    <property type="entry name" value="Trypsin"/>
    <property type="match status" value="1"/>
</dbReference>
<evidence type="ECO:0000313" key="2">
    <source>
        <dbReference type="EnsemblMetazoa" id="XP_024084603.1"/>
    </source>
</evidence>
<name>A0A8I6TKU4_CIMLE</name>